<dbReference type="Gene3D" id="1.10.860.10">
    <property type="entry name" value="DNAb Helicase, Chain A"/>
    <property type="match status" value="1"/>
</dbReference>
<evidence type="ECO:0000313" key="2">
    <source>
        <dbReference type="EMBL" id="MBB6043451.1"/>
    </source>
</evidence>
<proteinExistence type="predicted"/>
<dbReference type="Proteomes" id="UP000555838">
    <property type="component" value="Unassembled WGS sequence"/>
</dbReference>
<dbReference type="RefSeq" id="WP_183221175.1">
    <property type="nucleotide sequence ID" value="NZ_JACHFG010000008.1"/>
</dbReference>
<keyword evidence="2" id="KW-0378">Hydrolase</keyword>
<evidence type="ECO:0000256" key="1">
    <source>
        <dbReference type="ARBA" id="ARBA00022515"/>
    </source>
</evidence>
<evidence type="ECO:0000313" key="3">
    <source>
        <dbReference type="Proteomes" id="UP000555838"/>
    </source>
</evidence>
<dbReference type="InterPro" id="IPR016136">
    <property type="entry name" value="DNA_helicase_N/primase_C"/>
</dbReference>
<reference evidence="2 3" key="1">
    <citation type="submission" date="2020-08" db="EMBL/GenBank/DDBJ databases">
        <title>Genomic Encyclopedia of Type Strains, Phase IV (KMG-IV): sequencing the most valuable type-strain genomes for metagenomic binning, comparative biology and taxonomic classification.</title>
        <authorList>
            <person name="Goeker M."/>
        </authorList>
    </citation>
    <scope>NUCLEOTIDE SEQUENCE [LARGE SCALE GENOMIC DNA]</scope>
    <source>
        <strain evidence="2 3">DSM 24625</strain>
    </source>
</reference>
<comment type="caution">
    <text evidence="2">The sequence shown here is derived from an EMBL/GenBank/DDBJ whole genome shotgun (WGS) entry which is preliminary data.</text>
</comment>
<dbReference type="GO" id="GO:0004386">
    <property type="term" value="F:helicase activity"/>
    <property type="evidence" value="ECO:0007669"/>
    <property type="project" value="UniProtKB-KW"/>
</dbReference>
<organism evidence="2 3">
    <name type="scientific">Borreliella yangtzensis</name>
    <dbReference type="NCBI Taxonomy" id="683292"/>
    <lineage>
        <taxon>Bacteria</taxon>
        <taxon>Pseudomonadati</taxon>
        <taxon>Spirochaetota</taxon>
        <taxon>Spirochaetia</taxon>
        <taxon>Spirochaetales</taxon>
        <taxon>Borreliaceae</taxon>
        <taxon>Borreliella</taxon>
    </lineage>
</organism>
<name>A0ABR6PFE9_9SPIR</name>
<keyword evidence="2" id="KW-0347">Helicase</keyword>
<sequence length="139" mass="15687">MSIDPIIVFEELKKNSKSSEVLTDFDVNAYIETMSKYTMLGPILDNYCSIIRDCSVRRSIVEFANSVNQAAFNKSKDLVALIDTIQSKANSLELNYETKNSLTGKDLIKNYKNRKESRDIPSGFSGVDKIIKGFKKVTM</sequence>
<keyword evidence="1" id="KW-0639">Primosome</keyword>
<dbReference type="EMBL" id="JACHFG010000008">
    <property type="protein sequence ID" value="MBB6043451.1"/>
    <property type="molecule type" value="Genomic_DNA"/>
</dbReference>
<keyword evidence="2" id="KW-0547">Nucleotide-binding</keyword>
<protein>
    <submittedName>
        <fullName evidence="2">Replicative DNA helicase</fullName>
    </submittedName>
</protein>
<keyword evidence="3" id="KW-1185">Reference proteome</keyword>
<accession>A0ABR6PFE9</accession>
<gene>
    <name evidence="2" type="ORF">HNP68_001073</name>
</gene>
<keyword evidence="2" id="KW-0067">ATP-binding</keyword>